<proteinExistence type="predicted"/>
<dbReference type="EMBL" id="KI546089">
    <property type="protein sequence ID" value="EST45654.1"/>
    <property type="molecule type" value="Genomic_DNA"/>
</dbReference>
<dbReference type="PANTHER" id="PTHR10698:SF0">
    <property type="entry name" value="V-TYPE PROTON ATPASE SUBUNIT H"/>
    <property type="match status" value="1"/>
</dbReference>
<dbReference type="InterPro" id="IPR016024">
    <property type="entry name" value="ARM-type_fold"/>
</dbReference>
<dbReference type="Gene3D" id="1.25.40.150">
    <property type="entry name" value="V-type ATPase, subunit H, C-terminal domain"/>
    <property type="match status" value="1"/>
</dbReference>
<dbReference type="PANTHER" id="PTHR10698">
    <property type="entry name" value="V-TYPE PROTON ATPASE SUBUNIT H"/>
    <property type="match status" value="1"/>
</dbReference>
<dbReference type="EMBL" id="AUWU02000002">
    <property type="protein sequence ID" value="KAH0576621.1"/>
    <property type="molecule type" value="Genomic_DNA"/>
</dbReference>
<sequence>MDNLIQARSFDKNTVTEQEKQNLPGLFVDSRLVNLTEQQITVLIQNIPTFVNSPQRASFIALRLCDFTSSHKFQIMLAESFDKLQCLSQADYVVYYRLLSQVSISHIQLDSLSVYQKCIQGDEYSILSAARFSRNSILVAQLLSSTSQEIEFGKINNTQFLNIAVENLRKPFTANFTYASIILLWVLAKQSDTISNYFINNGCVGLLCRMLKSHDVQISSKVVRSILLGLKTLNSNRGVEQMIASELQIVLRQLQQMSWPEGIEGPLKELYDEISGRIKDISTIENYRSQIEAGVMELTPLHHSILFWKQNCQTFTADGGNLLKQLAQVGSAAIKNQDNTTIKVVLNDIGQFAVNHPTGREFLQKVPMILQFSMQCMQILDEEIQSMAISTVAKMLVVDWKAI</sequence>
<evidence type="ECO:0000313" key="5">
    <source>
        <dbReference type="Proteomes" id="UP000018208"/>
    </source>
</evidence>
<dbReference type="Pfam" id="PF11698">
    <property type="entry name" value="V-ATPase_H_C"/>
    <property type="match status" value="1"/>
</dbReference>
<feature type="domain" description="ATPase V1 complex subunit H C-terminal" evidence="2">
    <location>
        <begin position="281"/>
        <end position="400"/>
    </location>
</feature>
<evidence type="ECO:0000256" key="1">
    <source>
        <dbReference type="ARBA" id="ARBA00022448"/>
    </source>
</evidence>
<dbReference type="InterPro" id="IPR038497">
    <property type="entry name" value="ATPase_V1-cplx_hsu_C_sf"/>
</dbReference>
<accession>V6LXY0</accession>
<keyword evidence="5" id="KW-1185">Reference proteome</keyword>
<name>V6LXY0_9EUKA</name>
<dbReference type="GO" id="GO:0000221">
    <property type="term" value="C:vacuolar proton-transporting V-type ATPase, V1 domain"/>
    <property type="evidence" value="ECO:0007669"/>
    <property type="project" value="InterPro"/>
</dbReference>
<dbReference type="AlphaFoldDB" id="V6LXY0"/>
<dbReference type="VEuPathDB" id="GiardiaDB:SS50377_22185"/>
<dbReference type="Proteomes" id="UP000018208">
    <property type="component" value="Unassembled WGS sequence"/>
</dbReference>
<dbReference type="GO" id="GO:0046961">
    <property type="term" value="F:proton-transporting ATPase activity, rotational mechanism"/>
    <property type="evidence" value="ECO:0007669"/>
    <property type="project" value="InterPro"/>
</dbReference>
<evidence type="ECO:0000313" key="4">
    <source>
        <dbReference type="EMBL" id="KAH0576621.1"/>
    </source>
</evidence>
<keyword evidence="1" id="KW-0813">Transport</keyword>
<reference evidence="4" key="2">
    <citation type="submission" date="2020-12" db="EMBL/GenBank/DDBJ databases">
        <title>New Spironucleus salmonicida genome in near-complete chromosomes.</title>
        <authorList>
            <person name="Xu F."/>
            <person name="Kurt Z."/>
            <person name="Jimenez-Gonzalez A."/>
            <person name="Astvaldsson A."/>
            <person name="Andersson J.O."/>
            <person name="Svard S.G."/>
        </authorList>
    </citation>
    <scope>NUCLEOTIDE SEQUENCE</scope>
    <source>
        <strain evidence="4">ATCC 50377</strain>
    </source>
</reference>
<dbReference type="SUPFAM" id="SSF48371">
    <property type="entry name" value="ARM repeat"/>
    <property type="match status" value="1"/>
</dbReference>
<dbReference type="OrthoDB" id="10263554at2759"/>
<gene>
    <name evidence="3" type="ORF">SS50377_14227</name>
    <name evidence="4" type="ORF">SS50377_22185</name>
</gene>
<reference evidence="3 4" key="1">
    <citation type="journal article" date="2014" name="PLoS Genet.">
        <title>The Genome of Spironucleus salmonicida Highlights a Fish Pathogen Adapted to Fluctuating Environments.</title>
        <authorList>
            <person name="Xu F."/>
            <person name="Jerlstrom-Hultqvist J."/>
            <person name="Einarsson E."/>
            <person name="Astvaldsson A."/>
            <person name="Svard S.G."/>
            <person name="Andersson J.O."/>
        </authorList>
    </citation>
    <scope>NUCLEOTIDE SEQUENCE</scope>
    <source>
        <strain evidence="4">ATCC 50377</strain>
    </source>
</reference>
<protein>
    <submittedName>
        <fullName evidence="3">Vacuolar ATP synthase subunit H</fullName>
    </submittedName>
</protein>
<evidence type="ECO:0000259" key="2">
    <source>
        <dbReference type="Pfam" id="PF11698"/>
    </source>
</evidence>
<evidence type="ECO:0000313" key="3">
    <source>
        <dbReference type="EMBL" id="EST45654.1"/>
    </source>
</evidence>
<dbReference type="InterPro" id="IPR011987">
    <property type="entry name" value="ATPase_V1-cplx_hsu_C"/>
</dbReference>
<dbReference type="InterPro" id="IPR004908">
    <property type="entry name" value="ATPase_V1-cplx_hsu"/>
</dbReference>
<organism evidence="3">
    <name type="scientific">Spironucleus salmonicida</name>
    <dbReference type="NCBI Taxonomy" id="348837"/>
    <lineage>
        <taxon>Eukaryota</taxon>
        <taxon>Metamonada</taxon>
        <taxon>Diplomonadida</taxon>
        <taxon>Hexamitidae</taxon>
        <taxon>Hexamitinae</taxon>
        <taxon>Spironucleus</taxon>
    </lineage>
</organism>